<name>A0A8S5N3X4_9CAUD</name>
<dbReference type="Gene3D" id="1.10.260.40">
    <property type="entry name" value="lambda repressor-like DNA-binding domains"/>
    <property type="match status" value="1"/>
</dbReference>
<accession>A0A8S5N3X4</accession>
<dbReference type="InterPro" id="IPR015927">
    <property type="entry name" value="Peptidase_S24_S26A/B/C"/>
</dbReference>
<reference evidence="6" key="1">
    <citation type="journal article" date="2021" name="Proc. Natl. Acad. Sci. U.S.A.">
        <title>A Catalog of Tens of Thousands of Viruses from Human Metagenomes Reveals Hidden Associations with Chronic Diseases.</title>
        <authorList>
            <person name="Tisza M.J."/>
            <person name="Buck C.B."/>
        </authorList>
    </citation>
    <scope>NUCLEOTIDE SEQUENCE</scope>
    <source>
        <strain evidence="6">Ct5Px37</strain>
    </source>
</reference>
<dbReference type="Pfam" id="PF00717">
    <property type="entry name" value="Peptidase_S24"/>
    <property type="match status" value="1"/>
</dbReference>
<dbReference type="SUPFAM" id="SSF47413">
    <property type="entry name" value="lambda repressor-like DNA-binding domains"/>
    <property type="match status" value="1"/>
</dbReference>
<keyword evidence="4" id="KW-0472">Membrane</keyword>
<dbReference type="InterPro" id="IPR036286">
    <property type="entry name" value="LexA/Signal_pep-like_sf"/>
</dbReference>
<evidence type="ECO:0000256" key="4">
    <source>
        <dbReference type="SAM" id="Phobius"/>
    </source>
</evidence>
<dbReference type="PANTHER" id="PTHR40661:SF1">
    <property type="entry name" value="HTH CRO_C1-TYPE DOMAIN-CONTAINING PROTEIN"/>
    <property type="match status" value="1"/>
</dbReference>
<evidence type="ECO:0000256" key="3">
    <source>
        <dbReference type="ARBA" id="ARBA00023163"/>
    </source>
</evidence>
<feature type="domain" description="HTH cro/C1-type" evidence="5">
    <location>
        <begin position="56"/>
        <end position="111"/>
    </location>
</feature>
<dbReference type="CDD" id="cd00093">
    <property type="entry name" value="HTH_XRE"/>
    <property type="match status" value="1"/>
</dbReference>
<dbReference type="Pfam" id="PF01381">
    <property type="entry name" value="HTH_3"/>
    <property type="match status" value="1"/>
</dbReference>
<organism evidence="6">
    <name type="scientific">Siphoviridae sp. ct5Px37</name>
    <dbReference type="NCBI Taxonomy" id="2826293"/>
    <lineage>
        <taxon>Viruses</taxon>
        <taxon>Duplodnaviria</taxon>
        <taxon>Heunggongvirae</taxon>
        <taxon>Uroviricota</taxon>
        <taxon>Caudoviricetes</taxon>
    </lineage>
</organism>
<evidence type="ECO:0000259" key="5">
    <source>
        <dbReference type="PROSITE" id="PS50943"/>
    </source>
</evidence>
<evidence type="ECO:0000256" key="1">
    <source>
        <dbReference type="ARBA" id="ARBA00023015"/>
    </source>
</evidence>
<sequence length="296" mass="32967">MQTPPFVNAMRYIHYNSTTQCVKSQYHFLFFILQCVIFCAMLSLGRRCPMEFHEILSLIMQEKGLSIPDVARLCGLTDSTVRSIIDRHQKKIALSVAFKLSEGLGVSLQRLNGMPEPVSPHAKQKNAAPKVDTAGSIADRYKKLDEHGKLVVCAVISEEERRMSADSTHVIELFPMRHYIQPASAGLGDFNDDTSYDVVDLVKRPPAGASFLVTVHGDSMEPTYRDGQWVFIRAQETLQHGDVGLFAIGADLYIKEYGIDGLVSHNPAYAVLRPLADTPAKIYGKVLGACSRDYFR</sequence>
<keyword evidence="4" id="KW-1133">Transmembrane helix</keyword>
<proteinExistence type="predicted"/>
<keyword evidence="1" id="KW-0805">Transcription regulation</keyword>
<dbReference type="CDD" id="cd06529">
    <property type="entry name" value="S24_LexA-like"/>
    <property type="match status" value="1"/>
</dbReference>
<dbReference type="PANTHER" id="PTHR40661">
    <property type="match status" value="1"/>
</dbReference>
<keyword evidence="2" id="KW-0238">DNA-binding</keyword>
<dbReference type="PROSITE" id="PS50943">
    <property type="entry name" value="HTH_CROC1"/>
    <property type="match status" value="1"/>
</dbReference>
<protein>
    <submittedName>
        <fullName evidence="6">Repressor protein CI</fullName>
    </submittedName>
</protein>
<evidence type="ECO:0000256" key="2">
    <source>
        <dbReference type="ARBA" id="ARBA00023125"/>
    </source>
</evidence>
<keyword evidence="3" id="KW-0804">Transcription</keyword>
<dbReference type="InterPro" id="IPR039418">
    <property type="entry name" value="LexA-like"/>
</dbReference>
<dbReference type="Gene3D" id="2.10.109.10">
    <property type="entry name" value="Umud Fragment, subunit A"/>
    <property type="match status" value="1"/>
</dbReference>
<evidence type="ECO:0000313" key="6">
    <source>
        <dbReference type="EMBL" id="DAD89176.1"/>
    </source>
</evidence>
<dbReference type="SUPFAM" id="SSF51306">
    <property type="entry name" value="LexA/Signal peptidase"/>
    <property type="match status" value="1"/>
</dbReference>
<feature type="transmembrane region" description="Helical" evidence="4">
    <location>
        <begin position="26"/>
        <end position="44"/>
    </location>
</feature>
<dbReference type="EMBL" id="BK015055">
    <property type="protein sequence ID" value="DAD89176.1"/>
    <property type="molecule type" value="Genomic_DNA"/>
</dbReference>
<dbReference type="SMART" id="SM00530">
    <property type="entry name" value="HTH_XRE"/>
    <property type="match status" value="1"/>
</dbReference>
<dbReference type="InterPro" id="IPR001387">
    <property type="entry name" value="Cro/C1-type_HTH"/>
</dbReference>
<dbReference type="GO" id="GO:0003677">
    <property type="term" value="F:DNA binding"/>
    <property type="evidence" value="ECO:0007669"/>
    <property type="project" value="UniProtKB-KW"/>
</dbReference>
<keyword evidence="4" id="KW-0812">Transmembrane</keyword>
<dbReference type="InterPro" id="IPR010982">
    <property type="entry name" value="Lambda_DNA-bd_dom_sf"/>
</dbReference>